<dbReference type="RefSeq" id="WP_162532642.1">
    <property type="nucleotide sequence ID" value="NZ_CP023994.1"/>
</dbReference>
<sequence length="364" mass="40353">MSGNIGEAPATESEMLRGTVSQLQSRLPIGWKAYFSEGLQGIRSESNEVLEVLSPGGQKCTLGLLAKHIVELRDVPRLVEDATKMTSLSSIENILVVSRYLPASVREAFSSRNISYLDFTGNLRIETRSPDMYICDRGSNNNPWKKPGRPMGTLRGEPAAKVVRALLDYAGPWKIRELVELSESATGSVYRVVEFLERENLITKDEASRYAVRDWQKLLLRWSQDYGFLSTNKTSTWIAPRGIDGLLEMLGQEDQKDYVATGSCATSSWETVSPTRLATFYVSDPEYFAQKYNLRPAPEGANVVLVKPAFKVLVEGASNNNDGLRVAAPTQVVADLLGSPGRGPTEAEALMDWMAAHEQLWRKS</sequence>
<accession>A0A2Z3RWT9</accession>
<name>A0A2Z3RWT9_9MICO</name>
<reference evidence="1 2" key="1">
    <citation type="submission" date="2017-10" db="EMBL/GenBank/DDBJ databases">
        <title>Genome of an Actinobacterium that displays light-enhanced growth.</title>
        <authorList>
            <person name="Maresca J.A."/>
            <person name="Hempel P."/>
            <person name="Shevchenko O."/>
            <person name="Miller K.J."/>
            <person name="Hahn M.W."/>
        </authorList>
    </citation>
    <scope>NUCLEOTIDE SEQUENCE [LARGE SCALE GENOMIC DNA]</scope>
    <source>
        <strain evidence="1 2">MWH-Mo1</strain>
    </source>
</reference>
<evidence type="ECO:0008006" key="3">
    <source>
        <dbReference type="Google" id="ProtNLM"/>
    </source>
</evidence>
<evidence type="ECO:0000313" key="2">
    <source>
        <dbReference type="Proteomes" id="UP000246894"/>
    </source>
</evidence>
<proteinExistence type="predicted"/>
<dbReference type="Proteomes" id="UP000246894">
    <property type="component" value="Chromosome"/>
</dbReference>
<protein>
    <recommendedName>
        <fullName evidence="3">HTH iclR-type domain-containing protein</fullName>
    </recommendedName>
</protein>
<dbReference type="AlphaFoldDB" id="A0A2Z3RWT9"/>
<dbReference type="SUPFAM" id="SSF46785">
    <property type="entry name" value="Winged helix' DNA-binding domain"/>
    <property type="match status" value="1"/>
</dbReference>
<organism evidence="1 2">
    <name type="scientific">Aurantimicrobium photophilum</name>
    <dbReference type="NCBI Taxonomy" id="1987356"/>
    <lineage>
        <taxon>Bacteria</taxon>
        <taxon>Bacillati</taxon>
        <taxon>Actinomycetota</taxon>
        <taxon>Actinomycetes</taxon>
        <taxon>Micrococcales</taxon>
        <taxon>Microbacteriaceae</taxon>
        <taxon>Aurantimicrobium</taxon>
    </lineage>
</organism>
<gene>
    <name evidence="1" type="ORF">AURMO_00394</name>
</gene>
<dbReference type="EMBL" id="CP023994">
    <property type="protein sequence ID" value="AWR21011.1"/>
    <property type="molecule type" value="Genomic_DNA"/>
</dbReference>
<dbReference type="InterPro" id="IPR036390">
    <property type="entry name" value="WH_DNA-bd_sf"/>
</dbReference>
<keyword evidence="2" id="KW-1185">Reference proteome</keyword>
<evidence type="ECO:0000313" key="1">
    <source>
        <dbReference type="EMBL" id="AWR21011.1"/>
    </source>
</evidence>
<dbReference type="KEGG" id="aum:AURMO_00394"/>